<evidence type="ECO:0000313" key="1">
    <source>
        <dbReference type="EMBL" id="VDO97103.1"/>
    </source>
</evidence>
<sequence>MLCKNADSCALEKAIERYKKLLDLYQEQPQVLKPVSEKYFCKLLSYVLETSSEDPLYDESFKYMRHLTKVFGYKWLNEVFETLKHD</sequence>
<dbReference type="InterPro" id="IPR033162">
    <property type="entry name" value="TBCD"/>
</dbReference>
<reference evidence="3" key="1">
    <citation type="submission" date="2016-06" db="UniProtKB">
        <authorList>
            <consortium name="WormBaseParasite"/>
        </authorList>
    </citation>
    <scope>IDENTIFICATION</scope>
</reference>
<dbReference type="GO" id="GO:0005096">
    <property type="term" value="F:GTPase activator activity"/>
    <property type="evidence" value="ECO:0007669"/>
    <property type="project" value="InterPro"/>
</dbReference>
<keyword evidence="2" id="KW-1185">Reference proteome</keyword>
<evidence type="ECO:0000313" key="3">
    <source>
        <dbReference type="WBParaSite" id="SBAD_0000238401-mRNA-1"/>
    </source>
</evidence>
<dbReference type="GO" id="GO:0048487">
    <property type="term" value="F:beta-tubulin binding"/>
    <property type="evidence" value="ECO:0007669"/>
    <property type="project" value="InterPro"/>
</dbReference>
<dbReference type="WBParaSite" id="SBAD_0000238401-mRNA-1">
    <property type="protein sequence ID" value="SBAD_0000238401-mRNA-1"/>
    <property type="gene ID" value="SBAD_0000238401"/>
</dbReference>
<gene>
    <name evidence="1" type="ORF">SBAD_LOCUS2278</name>
</gene>
<dbReference type="PANTHER" id="PTHR12658">
    <property type="entry name" value="BETA-TUBULIN COFACTOR D"/>
    <property type="match status" value="1"/>
</dbReference>
<name>A0A183IF84_9BILA</name>
<reference evidence="1 2" key="2">
    <citation type="submission" date="2018-11" db="EMBL/GenBank/DDBJ databases">
        <authorList>
            <consortium name="Pathogen Informatics"/>
        </authorList>
    </citation>
    <scope>NUCLEOTIDE SEQUENCE [LARGE SCALE GENOMIC DNA]</scope>
</reference>
<dbReference type="EMBL" id="UZAM01007156">
    <property type="protein sequence ID" value="VDO97103.1"/>
    <property type="molecule type" value="Genomic_DNA"/>
</dbReference>
<dbReference type="GO" id="GO:0007021">
    <property type="term" value="P:tubulin complex assembly"/>
    <property type="evidence" value="ECO:0007669"/>
    <property type="project" value="InterPro"/>
</dbReference>
<dbReference type="Pfam" id="PF23579">
    <property type="entry name" value="ARM_TBCD"/>
    <property type="match status" value="1"/>
</dbReference>
<dbReference type="Proteomes" id="UP000270296">
    <property type="component" value="Unassembled WGS sequence"/>
</dbReference>
<protein>
    <submittedName>
        <fullName evidence="3">Tetratricopeptide repeat protein</fullName>
    </submittedName>
</protein>
<evidence type="ECO:0000313" key="2">
    <source>
        <dbReference type="Proteomes" id="UP000270296"/>
    </source>
</evidence>
<dbReference type="GO" id="GO:0034333">
    <property type="term" value="P:adherens junction assembly"/>
    <property type="evidence" value="ECO:0007669"/>
    <property type="project" value="TreeGrafter"/>
</dbReference>
<dbReference type="GO" id="GO:0000226">
    <property type="term" value="P:microtubule cytoskeleton organization"/>
    <property type="evidence" value="ECO:0007669"/>
    <property type="project" value="TreeGrafter"/>
</dbReference>
<proteinExistence type="predicted"/>
<dbReference type="AlphaFoldDB" id="A0A183IF84"/>
<dbReference type="OrthoDB" id="10253476at2759"/>
<accession>A0A183IF84</accession>
<dbReference type="PANTHER" id="PTHR12658:SF0">
    <property type="entry name" value="TUBULIN-SPECIFIC CHAPERONE D"/>
    <property type="match status" value="1"/>
</dbReference>
<dbReference type="GO" id="GO:0007023">
    <property type="term" value="P:post-chaperonin tubulin folding pathway"/>
    <property type="evidence" value="ECO:0007669"/>
    <property type="project" value="InterPro"/>
</dbReference>
<organism evidence="3">
    <name type="scientific">Soboliphyme baturini</name>
    <dbReference type="NCBI Taxonomy" id="241478"/>
    <lineage>
        <taxon>Eukaryota</taxon>
        <taxon>Metazoa</taxon>
        <taxon>Ecdysozoa</taxon>
        <taxon>Nematoda</taxon>
        <taxon>Enoplea</taxon>
        <taxon>Dorylaimia</taxon>
        <taxon>Dioctophymatida</taxon>
        <taxon>Dioctophymatoidea</taxon>
        <taxon>Soboliphymatidae</taxon>
        <taxon>Soboliphyme</taxon>
    </lineage>
</organism>
<dbReference type="GO" id="GO:0016328">
    <property type="term" value="C:lateral plasma membrane"/>
    <property type="evidence" value="ECO:0007669"/>
    <property type="project" value="TreeGrafter"/>
</dbReference>
<dbReference type="GO" id="GO:0070830">
    <property type="term" value="P:bicellular tight junction assembly"/>
    <property type="evidence" value="ECO:0007669"/>
    <property type="project" value="TreeGrafter"/>
</dbReference>